<name>X0V3T8_9ZZZZ</name>
<gene>
    <name evidence="1" type="ORF">S01H1_35639</name>
</gene>
<proteinExistence type="predicted"/>
<sequence>GSVTNVQDWLGGEFGGDLSDKDDKLLGSIRDAQNVPVEDRTDEQKTLAALIPENDALQNYSLTGAKTGTGYVTTSSSTLADKDGNTLSTKELTNLFKNGVTAGSGAHELYENLLEDAPAFSVSVKSKEENMLDTLPAPGSLVNVNGRLMLVKTIVRRGSKVWDDVNVWNFGSDKTTSGAQDGRAADTFTLVDLSSGTENTFDGSSKGVAASGDNSYKNLKDWAP</sequence>
<dbReference type="AlphaFoldDB" id="X0V3T8"/>
<accession>X0V3T8</accession>
<feature type="non-terminal residue" evidence="1">
    <location>
        <position position="1"/>
    </location>
</feature>
<comment type="caution">
    <text evidence="1">The sequence shown here is derived from an EMBL/GenBank/DDBJ whole genome shotgun (WGS) entry which is preliminary data.</text>
</comment>
<organism evidence="1">
    <name type="scientific">marine sediment metagenome</name>
    <dbReference type="NCBI Taxonomy" id="412755"/>
    <lineage>
        <taxon>unclassified sequences</taxon>
        <taxon>metagenomes</taxon>
        <taxon>ecological metagenomes</taxon>
    </lineage>
</organism>
<evidence type="ECO:0000313" key="1">
    <source>
        <dbReference type="EMBL" id="GAG12809.1"/>
    </source>
</evidence>
<reference evidence="1" key="1">
    <citation type="journal article" date="2014" name="Front. Microbiol.">
        <title>High frequency of phylogenetically diverse reductive dehalogenase-homologous genes in deep subseafloor sedimentary metagenomes.</title>
        <authorList>
            <person name="Kawai M."/>
            <person name="Futagami T."/>
            <person name="Toyoda A."/>
            <person name="Takaki Y."/>
            <person name="Nishi S."/>
            <person name="Hori S."/>
            <person name="Arai W."/>
            <person name="Tsubouchi T."/>
            <person name="Morono Y."/>
            <person name="Uchiyama I."/>
            <person name="Ito T."/>
            <person name="Fujiyama A."/>
            <person name="Inagaki F."/>
            <person name="Takami H."/>
        </authorList>
    </citation>
    <scope>NUCLEOTIDE SEQUENCE</scope>
    <source>
        <strain evidence="1">Expedition CK06-06</strain>
    </source>
</reference>
<dbReference type="EMBL" id="BARS01022275">
    <property type="protein sequence ID" value="GAG12809.1"/>
    <property type="molecule type" value="Genomic_DNA"/>
</dbReference>
<protein>
    <submittedName>
        <fullName evidence="1">Uncharacterized protein</fullName>
    </submittedName>
</protein>